<dbReference type="AlphaFoldDB" id="G4NBL8"/>
<dbReference type="InParanoid" id="G4NBL8"/>
<dbReference type="GeneID" id="12986609"/>
<gene>
    <name evidence="2" type="ORF">MGG_17303</name>
</gene>
<evidence type="ECO:0000256" key="1">
    <source>
        <dbReference type="SAM" id="SignalP"/>
    </source>
</evidence>
<proteinExistence type="predicted"/>
<evidence type="ECO:0000313" key="2">
    <source>
        <dbReference type="EMBL" id="EHA48123.1"/>
    </source>
</evidence>
<feature type="signal peptide" evidence="1">
    <location>
        <begin position="1"/>
        <end position="21"/>
    </location>
</feature>
<feature type="chain" id="PRO_5003466319" evidence="1">
    <location>
        <begin position="22"/>
        <end position="74"/>
    </location>
</feature>
<dbReference type="RefSeq" id="XP_003717707.1">
    <property type="nucleotide sequence ID" value="XM_003717659.1"/>
</dbReference>
<dbReference type="VEuPathDB" id="FungiDB:MGG_17303"/>
<dbReference type="KEGG" id="mgr:MGG_17303"/>
<dbReference type="Proteomes" id="UP000009058">
    <property type="component" value="Chromosome 5"/>
</dbReference>
<reference evidence="2 3" key="1">
    <citation type="journal article" date="2005" name="Nature">
        <title>The genome sequence of the rice blast fungus Magnaporthe grisea.</title>
        <authorList>
            <person name="Dean R.A."/>
            <person name="Talbot N.J."/>
            <person name="Ebbole D.J."/>
            <person name="Farman M.L."/>
            <person name="Mitchell T.K."/>
            <person name="Orbach M.J."/>
            <person name="Thon M."/>
            <person name="Kulkarni R."/>
            <person name="Xu J.R."/>
            <person name="Pan H."/>
            <person name="Read N.D."/>
            <person name="Lee Y.H."/>
            <person name="Carbone I."/>
            <person name="Brown D."/>
            <person name="Oh Y.Y."/>
            <person name="Donofrio N."/>
            <person name="Jeong J.S."/>
            <person name="Soanes D.M."/>
            <person name="Djonovic S."/>
            <person name="Kolomiets E."/>
            <person name="Rehmeyer C."/>
            <person name="Li W."/>
            <person name="Harding M."/>
            <person name="Kim S."/>
            <person name="Lebrun M.H."/>
            <person name="Bohnert H."/>
            <person name="Coughlan S."/>
            <person name="Butler J."/>
            <person name="Calvo S."/>
            <person name="Ma L.J."/>
            <person name="Nicol R."/>
            <person name="Purcell S."/>
            <person name="Nusbaum C."/>
            <person name="Galagan J.E."/>
            <person name="Birren B.W."/>
        </authorList>
    </citation>
    <scope>NUCLEOTIDE SEQUENCE [LARGE SCALE GENOMIC DNA]</scope>
    <source>
        <strain evidence="3">70-15 / ATCC MYA-4617 / FGSC 8958</strain>
    </source>
</reference>
<dbReference type="EMBL" id="CM001235">
    <property type="protein sequence ID" value="EHA48123.1"/>
    <property type="molecule type" value="Genomic_DNA"/>
</dbReference>
<reference key="2">
    <citation type="submission" date="2011-05" db="EMBL/GenBank/DDBJ databases">
        <title>The Genome Sequence of Magnaporthe oryzae 70-15.</title>
        <authorList>
            <consortium name="The Broad Institute Genome Sequencing Platform"/>
            <person name="Ma L.-J."/>
            <person name="Dead R."/>
            <person name="Young S.K."/>
            <person name="Zeng Q."/>
            <person name="Gargeya S."/>
            <person name="Fitzgerald M."/>
            <person name="Haas B."/>
            <person name="Abouelleil A."/>
            <person name="Alvarado L."/>
            <person name="Arachchi H.M."/>
            <person name="Berlin A."/>
            <person name="Brown A."/>
            <person name="Chapman S.B."/>
            <person name="Chen Z."/>
            <person name="Dunbar C."/>
            <person name="Freedman E."/>
            <person name="Gearin G."/>
            <person name="Gellesch M."/>
            <person name="Goldberg J."/>
            <person name="Griggs A."/>
            <person name="Gujja S."/>
            <person name="Heiman D."/>
            <person name="Howarth C."/>
            <person name="Larson L."/>
            <person name="Lui A."/>
            <person name="MacDonald P.J.P."/>
            <person name="Mehta T."/>
            <person name="Montmayeur A."/>
            <person name="Murphy C."/>
            <person name="Neiman D."/>
            <person name="Pearson M."/>
            <person name="Priest M."/>
            <person name="Roberts A."/>
            <person name="Saif S."/>
            <person name="Shea T."/>
            <person name="Shenoy N."/>
            <person name="Sisk P."/>
            <person name="Stolte C."/>
            <person name="Sykes S."/>
            <person name="Yandava C."/>
            <person name="Wortman J."/>
            <person name="Nusbaum C."/>
            <person name="Birren B."/>
        </authorList>
    </citation>
    <scope>NUCLEOTIDE SEQUENCE</scope>
    <source>
        <strain>70-15</strain>
    </source>
</reference>
<protein>
    <submittedName>
        <fullName evidence="2">Uncharacterized protein</fullName>
    </submittedName>
</protein>
<keyword evidence="3" id="KW-1185">Reference proteome</keyword>
<dbReference type="HOGENOM" id="CLU_2688297_0_0_1"/>
<organism evidence="2 3">
    <name type="scientific">Pyricularia oryzae (strain 70-15 / ATCC MYA-4617 / FGSC 8958)</name>
    <name type="common">Rice blast fungus</name>
    <name type="synonym">Magnaporthe oryzae</name>
    <dbReference type="NCBI Taxonomy" id="242507"/>
    <lineage>
        <taxon>Eukaryota</taxon>
        <taxon>Fungi</taxon>
        <taxon>Dikarya</taxon>
        <taxon>Ascomycota</taxon>
        <taxon>Pezizomycotina</taxon>
        <taxon>Sordariomycetes</taxon>
        <taxon>Sordariomycetidae</taxon>
        <taxon>Magnaporthales</taxon>
        <taxon>Pyriculariaceae</taxon>
        <taxon>Pyricularia</taxon>
    </lineage>
</organism>
<accession>G4NBL8</accession>
<keyword evidence="1" id="KW-0732">Signal</keyword>
<sequence>MRFFNLTLMATSALLLGNAFAGKQKCSATITNMKTGNDLGRGTIWNGFTVSCWIVGPVSKDLAPRGDLHCIQYI</sequence>
<evidence type="ECO:0000313" key="3">
    <source>
        <dbReference type="Proteomes" id="UP000009058"/>
    </source>
</evidence>
<name>G4NBL8_PYRO7</name>